<dbReference type="Gene3D" id="3.40.50.12090">
    <property type="match status" value="2"/>
</dbReference>
<proteinExistence type="predicted"/>
<evidence type="ECO:0000313" key="3">
    <source>
        <dbReference type="EMBL" id="USQ80666.1"/>
    </source>
</evidence>
<gene>
    <name evidence="3" type="ORF">NF556_03130</name>
</gene>
<evidence type="ECO:0000313" key="4">
    <source>
        <dbReference type="Proteomes" id="UP001056455"/>
    </source>
</evidence>
<feature type="signal peptide" evidence="1">
    <location>
        <begin position="1"/>
        <end position="24"/>
    </location>
</feature>
<reference evidence="3" key="1">
    <citation type="submission" date="2022-06" db="EMBL/GenBank/DDBJ databases">
        <title>Ornithinimicrobium HY1793.</title>
        <authorList>
            <person name="Huang Y."/>
        </authorList>
    </citation>
    <scope>NUCLEOTIDE SEQUENCE</scope>
    <source>
        <strain evidence="3">HY1793</strain>
    </source>
</reference>
<dbReference type="EMBL" id="CP099489">
    <property type="protein sequence ID" value="USQ80666.1"/>
    <property type="molecule type" value="Genomic_DNA"/>
</dbReference>
<dbReference type="InterPro" id="IPR007253">
    <property type="entry name" value="Cell_wall-bd_2"/>
</dbReference>
<name>A0ABY4YV73_9MICO</name>
<protein>
    <submittedName>
        <fullName evidence="3">Cell wall-binding repeat-containing protein</fullName>
    </submittedName>
</protein>
<keyword evidence="4" id="KW-1185">Reference proteome</keyword>
<feature type="domain" description="Sporulation stage II protein D amidase enhancer LytB N-terminal" evidence="2">
    <location>
        <begin position="271"/>
        <end position="368"/>
    </location>
</feature>
<dbReference type="InterPro" id="IPR013486">
    <property type="entry name" value="SpoIID/LytB"/>
</dbReference>
<dbReference type="PANTHER" id="PTHR30032:SF8">
    <property type="entry name" value="GERMINATION-SPECIFIC N-ACETYLMURAMOYL-L-ALANINE AMIDASE"/>
    <property type="match status" value="1"/>
</dbReference>
<dbReference type="Pfam" id="PF04122">
    <property type="entry name" value="CW_binding_2"/>
    <property type="match status" value="3"/>
</dbReference>
<dbReference type="PANTHER" id="PTHR30032">
    <property type="entry name" value="N-ACETYLMURAMOYL-L-ALANINE AMIDASE-RELATED"/>
    <property type="match status" value="1"/>
</dbReference>
<accession>A0ABY4YV73</accession>
<sequence>MRSTLAASLALALGVTLLPGAALATTTPEPPGVEEGTQETVDETVEAPPTVDDGQQGEQLSEPVPEEHLDQKYGLTTSDPEIVAPTTVTALTSLPTPLPGAEVYPMPDSGKYSVTGGGWGHRHGMSQHGANGAGQQGLNHQEILDFYYPGTQLETRDTGQIRVGITIDNDGVTRVDHRPGLVVSNGPDATAYPLPERDQWRVQASSNNPSSCVLQARDTQGNWTAYQPKGMPTGCPVTFTSPSEKMIDLYLPGGTRRVYRGQITATHHGERGLATVNRLPMQHYLWSVVSSEVPSNFHQQALRAQAVAARTYAERGVNGTGYYDTCDTTYCQAYKGRGKRASDGSIETLEFTANKNAVNATDGQVLTFAFSWGKGLATTMYSAATGGYTIPANADHPYLVAQEDPYDDTDINPRHRWTAELTAEALETRYQIADVARVQVTQRDGYGEWGGRIVSARVEGFLADGRYAYNDTTGIGLYLARPWPYWKTGLSTDYFTFNDPGQTPPPEPGEVTRISGSDRYETAANVAKQWAPGVSVAYIVNGQDFPDALTAAARAGIYDAPVLLSQPGNLPQATRDALTRLKPGRLVIVGGKQAVSTGVEQQLKKHTTGLVERVGGVNRYATAANLASYYGSGQSRVFLASGQGFPDALAAAALAGKQHTPLLLAGRNTLDEATIAQLDRLNPGEIVVLGGDLAVTNAVAQQAAKYATSGTYRRLAGTSRYDTSLTVAQEFDTSLGSALVTSGEQFPDALVGAALAGRRGVPVVLTKPGSLVGPAQKALTHVSPKDIDVLGGTSAVSDATLQEVENYLR</sequence>
<evidence type="ECO:0000259" key="2">
    <source>
        <dbReference type="Pfam" id="PF08486"/>
    </source>
</evidence>
<feature type="chain" id="PRO_5046604165" evidence="1">
    <location>
        <begin position="25"/>
        <end position="809"/>
    </location>
</feature>
<organism evidence="3 4">
    <name type="scientific">Ornithinimicrobium faecis</name>
    <dbReference type="NCBI Taxonomy" id="2934158"/>
    <lineage>
        <taxon>Bacteria</taxon>
        <taxon>Bacillati</taxon>
        <taxon>Actinomycetota</taxon>
        <taxon>Actinomycetes</taxon>
        <taxon>Micrococcales</taxon>
        <taxon>Ornithinimicrobiaceae</taxon>
        <taxon>Ornithinimicrobium</taxon>
    </lineage>
</organism>
<dbReference type="Pfam" id="PF08486">
    <property type="entry name" value="SpoIID"/>
    <property type="match status" value="1"/>
</dbReference>
<keyword evidence="1" id="KW-0732">Signal</keyword>
<evidence type="ECO:0000256" key="1">
    <source>
        <dbReference type="SAM" id="SignalP"/>
    </source>
</evidence>
<dbReference type="Proteomes" id="UP001056455">
    <property type="component" value="Chromosome"/>
</dbReference>
<dbReference type="InterPro" id="IPR013693">
    <property type="entry name" value="SpoIID/LytB_N"/>
</dbReference>
<dbReference type="NCBIfam" id="TIGR02669">
    <property type="entry name" value="SpoIID_LytB"/>
    <property type="match status" value="1"/>
</dbReference>
<dbReference type="RefSeq" id="WP_252594044.1">
    <property type="nucleotide sequence ID" value="NZ_CP099489.1"/>
</dbReference>
<dbReference type="InterPro" id="IPR051922">
    <property type="entry name" value="Bact_Sporulation_Assoc"/>
</dbReference>